<dbReference type="RefSeq" id="WP_241369708.1">
    <property type="nucleotide sequence ID" value="NZ_JAKZFC010000004.1"/>
</dbReference>
<comment type="caution">
    <text evidence="8">The sequence shown here is derived from an EMBL/GenBank/DDBJ whole genome shotgun (WGS) entry which is preliminary data.</text>
</comment>
<dbReference type="PANTHER" id="PTHR34820">
    <property type="entry name" value="INNER MEMBRANE PROTEIN YEBZ"/>
    <property type="match status" value="1"/>
</dbReference>
<evidence type="ECO:0000256" key="4">
    <source>
        <dbReference type="ARBA" id="ARBA00023008"/>
    </source>
</evidence>
<evidence type="ECO:0000313" key="8">
    <source>
        <dbReference type="EMBL" id="MCH7322642.1"/>
    </source>
</evidence>
<protein>
    <submittedName>
        <fullName evidence="8">Copper resistance protein CopC</fullName>
    </submittedName>
</protein>
<dbReference type="SUPFAM" id="SSF81296">
    <property type="entry name" value="E set domains"/>
    <property type="match status" value="1"/>
</dbReference>
<keyword evidence="5" id="KW-0472">Membrane</keyword>
<evidence type="ECO:0000256" key="2">
    <source>
        <dbReference type="ARBA" id="ARBA00022723"/>
    </source>
</evidence>
<organism evidence="8 9">
    <name type="scientific">Solibacillus palustris</name>
    <dbReference type="NCBI Taxonomy" id="2908203"/>
    <lineage>
        <taxon>Bacteria</taxon>
        <taxon>Bacillati</taxon>
        <taxon>Bacillota</taxon>
        <taxon>Bacilli</taxon>
        <taxon>Bacillales</taxon>
        <taxon>Caryophanaceae</taxon>
        <taxon>Solibacillus</taxon>
    </lineage>
</organism>
<feature type="signal peptide" evidence="6">
    <location>
        <begin position="1"/>
        <end position="22"/>
    </location>
</feature>
<keyword evidence="4" id="KW-0186">Copper</keyword>
<dbReference type="Proteomes" id="UP001316087">
    <property type="component" value="Unassembled WGS sequence"/>
</dbReference>
<proteinExistence type="predicted"/>
<dbReference type="Gene3D" id="2.60.40.1220">
    <property type="match status" value="1"/>
</dbReference>
<evidence type="ECO:0000256" key="1">
    <source>
        <dbReference type="ARBA" id="ARBA00004196"/>
    </source>
</evidence>
<evidence type="ECO:0000256" key="6">
    <source>
        <dbReference type="SAM" id="SignalP"/>
    </source>
</evidence>
<dbReference type="Pfam" id="PF04234">
    <property type="entry name" value="CopC"/>
    <property type="match status" value="1"/>
</dbReference>
<reference evidence="8 9" key="1">
    <citation type="submission" date="2022-03" db="EMBL/GenBank/DDBJ databases">
        <authorList>
            <person name="Jo J.-H."/>
            <person name="Im W.-T."/>
        </authorList>
    </citation>
    <scope>NUCLEOTIDE SEQUENCE [LARGE SCALE GENOMIC DNA]</scope>
    <source>
        <strain evidence="8 9">MA9</strain>
    </source>
</reference>
<feature type="transmembrane region" description="Helical" evidence="5">
    <location>
        <begin position="159"/>
        <end position="181"/>
    </location>
</feature>
<keyword evidence="5" id="KW-0812">Transmembrane</keyword>
<dbReference type="InterPro" id="IPR014755">
    <property type="entry name" value="Cu-Rt/internalin_Ig-like"/>
</dbReference>
<dbReference type="EMBL" id="JAKZFC010000004">
    <property type="protein sequence ID" value="MCH7322642.1"/>
    <property type="molecule type" value="Genomic_DNA"/>
</dbReference>
<keyword evidence="5" id="KW-1133">Transmembrane helix</keyword>
<evidence type="ECO:0000313" key="9">
    <source>
        <dbReference type="Proteomes" id="UP001316087"/>
    </source>
</evidence>
<dbReference type="InterPro" id="IPR014756">
    <property type="entry name" value="Ig_E-set"/>
</dbReference>
<feature type="domain" description="CopC" evidence="7">
    <location>
        <begin position="23"/>
        <end position="115"/>
    </location>
</feature>
<accession>A0ABS9UE83</accession>
<comment type="subcellular location">
    <subcellularLocation>
        <location evidence="1">Cell envelope</location>
    </subcellularLocation>
</comment>
<keyword evidence="3 6" id="KW-0732">Signal</keyword>
<feature type="chain" id="PRO_5047174632" evidence="6">
    <location>
        <begin position="23"/>
        <end position="192"/>
    </location>
</feature>
<gene>
    <name evidence="8" type="ORF">LZ480_12140</name>
</gene>
<evidence type="ECO:0000256" key="3">
    <source>
        <dbReference type="ARBA" id="ARBA00022729"/>
    </source>
</evidence>
<evidence type="ECO:0000259" key="7">
    <source>
        <dbReference type="Pfam" id="PF04234"/>
    </source>
</evidence>
<dbReference type="InterPro" id="IPR032694">
    <property type="entry name" value="CopC/D"/>
</dbReference>
<dbReference type="InterPro" id="IPR007348">
    <property type="entry name" value="CopC_dom"/>
</dbReference>
<evidence type="ECO:0000256" key="5">
    <source>
        <dbReference type="SAM" id="Phobius"/>
    </source>
</evidence>
<dbReference type="PANTHER" id="PTHR34820:SF4">
    <property type="entry name" value="INNER MEMBRANE PROTEIN YEBZ"/>
    <property type="match status" value="1"/>
</dbReference>
<keyword evidence="2" id="KW-0479">Metal-binding</keyword>
<sequence>MLKQLLFTLVAAFLFFVPKTYAHTYLDSTNPTDGATITEEIQKIDLNYSGKIEEGSIFKVLASDGAEMAMESFIINDSVLTGTLASPLPNDTYKVEWDSISEDGHPLSGSFSFTINAVASDTNNETVPGADTSKQIASDVTKIVDTLKTETDSEDGNSIWSLIIVITIILLIITVVTIYSYKRTYVKRKKNK</sequence>
<keyword evidence="9" id="KW-1185">Reference proteome</keyword>
<name>A0ABS9UE83_9BACL</name>